<reference evidence="1 2" key="1">
    <citation type="journal article" date="2018" name="Front. Plant Sci.">
        <title>Red Clover (Trifolium pratense) and Zigzag Clover (T. medium) - A Picture of Genomic Similarities and Differences.</title>
        <authorList>
            <person name="Dluhosova J."/>
            <person name="Istvanek J."/>
            <person name="Nedelnik J."/>
            <person name="Repkova J."/>
        </authorList>
    </citation>
    <scope>NUCLEOTIDE SEQUENCE [LARGE SCALE GENOMIC DNA]</scope>
    <source>
        <strain evidence="2">cv. 10/8</strain>
        <tissue evidence="1">Leaf</tissue>
    </source>
</reference>
<protein>
    <submittedName>
        <fullName evidence="1">Uncharacterized protein</fullName>
    </submittedName>
</protein>
<keyword evidence="2" id="KW-1185">Reference proteome</keyword>
<dbReference type="Proteomes" id="UP000265520">
    <property type="component" value="Unassembled WGS sequence"/>
</dbReference>
<comment type="caution">
    <text evidence="1">The sequence shown here is derived from an EMBL/GenBank/DDBJ whole genome shotgun (WGS) entry which is preliminary data.</text>
</comment>
<evidence type="ECO:0000313" key="1">
    <source>
        <dbReference type="EMBL" id="MCI85398.1"/>
    </source>
</evidence>
<evidence type="ECO:0000313" key="2">
    <source>
        <dbReference type="Proteomes" id="UP000265520"/>
    </source>
</evidence>
<sequence>MASSSMKIEVPLAGNWEGPVIRGPSEFAP</sequence>
<dbReference type="EMBL" id="LXQA011114518">
    <property type="protein sequence ID" value="MCI85398.1"/>
    <property type="molecule type" value="Genomic_DNA"/>
</dbReference>
<organism evidence="1 2">
    <name type="scientific">Trifolium medium</name>
    <dbReference type="NCBI Taxonomy" id="97028"/>
    <lineage>
        <taxon>Eukaryota</taxon>
        <taxon>Viridiplantae</taxon>
        <taxon>Streptophyta</taxon>
        <taxon>Embryophyta</taxon>
        <taxon>Tracheophyta</taxon>
        <taxon>Spermatophyta</taxon>
        <taxon>Magnoliopsida</taxon>
        <taxon>eudicotyledons</taxon>
        <taxon>Gunneridae</taxon>
        <taxon>Pentapetalae</taxon>
        <taxon>rosids</taxon>
        <taxon>fabids</taxon>
        <taxon>Fabales</taxon>
        <taxon>Fabaceae</taxon>
        <taxon>Papilionoideae</taxon>
        <taxon>50 kb inversion clade</taxon>
        <taxon>NPAAA clade</taxon>
        <taxon>Hologalegina</taxon>
        <taxon>IRL clade</taxon>
        <taxon>Trifolieae</taxon>
        <taxon>Trifolium</taxon>
    </lineage>
</organism>
<feature type="non-terminal residue" evidence="1">
    <location>
        <position position="29"/>
    </location>
</feature>
<dbReference type="AlphaFoldDB" id="A0A392VAN2"/>
<name>A0A392VAN2_9FABA</name>
<proteinExistence type="predicted"/>
<accession>A0A392VAN2</accession>